<keyword evidence="6" id="KW-0282">Flagellum</keyword>
<feature type="domain" description="Type III secretion system flagellar brake protein YcgR PilZN" evidence="5">
    <location>
        <begin position="23"/>
        <end position="111"/>
    </location>
</feature>
<feature type="domain" description="PilZ" evidence="4">
    <location>
        <begin position="119"/>
        <end position="221"/>
    </location>
</feature>
<organism evidence="6 7">
    <name type="scientific">Neiella holothuriorum</name>
    <dbReference type="NCBI Taxonomy" id="2870530"/>
    <lineage>
        <taxon>Bacteria</taxon>
        <taxon>Pseudomonadati</taxon>
        <taxon>Pseudomonadota</taxon>
        <taxon>Gammaproteobacteria</taxon>
        <taxon>Alteromonadales</taxon>
        <taxon>Echinimonadaceae</taxon>
        <taxon>Neiella</taxon>
    </lineage>
</organism>
<keyword evidence="6" id="KW-0966">Cell projection</keyword>
<dbReference type="RefSeq" id="WP_220105288.1">
    <property type="nucleotide sequence ID" value="NZ_JAHZSS010000026.1"/>
</dbReference>
<dbReference type="Proteomes" id="UP001166251">
    <property type="component" value="Unassembled WGS sequence"/>
</dbReference>
<evidence type="ECO:0000256" key="1">
    <source>
        <dbReference type="ARBA" id="ARBA00022636"/>
    </source>
</evidence>
<dbReference type="Gene3D" id="2.30.110.10">
    <property type="entry name" value="Electron Transport, Fmn-binding Protein, Chain A"/>
    <property type="match status" value="1"/>
</dbReference>
<keyword evidence="7" id="KW-1185">Reference proteome</keyword>
<evidence type="ECO:0000259" key="5">
    <source>
        <dbReference type="Pfam" id="PF12945"/>
    </source>
</evidence>
<sequence length="235" mass="26587">MSIFEQRHITDGDVINEIISYLKPGNLLDFQLNAPVKIRTKLRLIGVESESFFVCALPASAYRTHLEEFNAGHSCVIRAVVGGDLGHCIAFQGNVISVQKSPKPMMFVSWPNKLENFRLRKEQRIGTRIPATLMDKEGTAQERSNYHLIEGTLMDLSVGGCLLQIPWSVQAGAIPIKRGLLKINFPSRPDDPLFVPCEVRRATRQNQENMHVGLQFEPVDELIELFHHINMDNRN</sequence>
<evidence type="ECO:0000313" key="6">
    <source>
        <dbReference type="EMBL" id="MBW8192666.1"/>
    </source>
</evidence>
<evidence type="ECO:0000256" key="3">
    <source>
        <dbReference type="ARBA" id="ARBA00023143"/>
    </source>
</evidence>
<dbReference type="InterPro" id="IPR012349">
    <property type="entry name" value="Split_barrel_FMN-bd"/>
</dbReference>
<dbReference type="Gene3D" id="2.40.10.220">
    <property type="entry name" value="predicted glycosyltransferase like domains"/>
    <property type="match status" value="1"/>
</dbReference>
<dbReference type="InterPro" id="IPR009926">
    <property type="entry name" value="T3SS_YcgR_PilZN"/>
</dbReference>
<accession>A0ABS7EJZ1</accession>
<evidence type="ECO:0000256" key="2">
    <source>
        <dbReference type="ARBA" id="ARBA00022741"/>
    </source>
</evidence>
<dbReference type="InterPro" id="IPR009875">
    <property type="entry name" value="PilZ_domain"/>
</dbReference>
<gene>
    <name evidence="6" type="ORF">K0504_16630</name>
</gene>
<evidence type="ECO:0000313" key="7">
    <source>
        <dbReference type="Proteomes" id="UP001166251"/>
    </source>
</evidence>
<dbReference type="Pfam" id="PF07238">
    <property type="entry name" value="PilZ"/>
    <property type="match status" value="1"/>
</dbReference>
<keyword evidence="2" id="KW-0547">Nucleotide-binding</keyword>
<keyword evidence="3" id="KW-0975">Bacterial flagellum</keyword>
<keyword evidence="6" id="KW-0969">Cilium</keyword>
<proteinExistence type="predicted"/>
<dbReference type="Pfam" id="PF12945">
    <property type="entry name" value="PilZNR"/>
    <property type="match status" value="1"/>
</dbReference>
<dbReference type="SUPFAM" id="SSF141371">
    <property type="entry name" value="PilZ domain-like"/>
    <property type="match status" value="2"/>
</dbReference>
<evidence type="ECO:0000259" key="4">
    <source>
        <dbReference type="Pfam" id="PF07238"/>
    </source>
</evidence>
<name>A0ABS7EJZ1_9GAMM</name>
<dbReference type="EMBL" id="JAHZSS010000026">
    <property type="protein sequence ID" value="MBW8192666.1"/>
    <property type="molecule type" value="Genomic_DNA"/>
</dbReference>
<protein>
    <submittedName>
        <fullName evidence="6">Flagellar brake protein</fullName>
    </submittedName>
</protein>
<comment type="caution">
    <text evidence="6">The sequence shown here is derived from an EMBL/GenBank/DDBJ whole genome shotgun (WGS) entry which is preliminary data.</text>
</comment>
<keyword evidence="1" id="KW-0973">c-di-GMP</keyword>
<reference evidence="6" key="1">
    <citation type="submission" date="2021-07" db="EMBL/GenBank/DDBJ databases">
        <title>Neiella marina sp. nov., isolated from the intestinal content of sea cucumber Apostichopus japonicus.</title>
        <authorList>
            <person name="Bai X."/>
        </authorList>
    </citation>
    <scope>NUCLEOTIDE SEQUENCE</scope>
    <source>
        <strain evidence="6">126</strain>
    </source>
</reference>